<keyword evidence="2" id="KW-1185">Reference proteome</keyword>
<evidence type="ECO:0000313" key="2">
    <source>
        <dbReference type="Proteomes" id="UP000799754"/>
    </source>
</evidence>
<accession>A0ACB6RZE0</accession>
<evidence type="ECO:0000313" key="1">
    <source>
        <dbReference type="EMBL" id="KAF2627139.1"/>
    </source>
</evidence>
<organism evidence="1 2">
    <name type="scientific">Macroventuria anomochaeta</name>
    <dbReference type="NCBI Taxonomy" id="301207"/>
    <lineage>
        <taxon>Eukaryota</taxon>
        <taxon>Fungi</taxon>
        <taxon>Dikarya</taxon>
        <taxon>Ascomycota</taxon>
        <taxon>Pezizomycotina</taxon>
        <taxon>Dothideomycetes</taxon>
        <taxon>Pleosporomycetidae</taxon>
        <taxon>Pleosporales</taxon>
        <taxon>Pleosporineae</taxon>
        <taxon>Didymellaceae</taxon>
        <taxon>Macroventuria</taxon>
    </lineage>
</organism>
<dbReference type="Proteomes" id="UP000799754">
    <property type="component" value="Unassembled WGS sequence"/>
</dbReference>
<proteinExistence type="predicted"/>
<comment type="caution">
    <text evidence="1">The sequence shown here is derived from an EMBL/GenBank/DDBJ whole genome shotgun (WGS) entry which is preliminary data.</text>
</comment>
<protein>
    <submittedName>
        <fullName evidence="1">Uncharacterized protein</fullName>
    </submittedName>
</protein>
<gene>
    <name evidence="1" type="ORF">BU25DRAFT_342232</name>
</gene>
<sequence>MSGAVNYLNTLTLDVGGRKFKVSTDVLTSESGLFRHQLDGRFAWTPEPDGSYFLDADPELFEYLLAFMRRPEVFPLFYTKTDGFNYNLYNRLAVEAKYFQIDALHDWIKDKRYLSAISVHTHSSVTHDLATIGITGFMSAIDEERHVVSCVKKVYLCPRQIVVHRGRPEQCGHACRKKQAENPVMYDEEPCVHLVRVKKDIIFDEKVCQLT</sequence>
<dbReference type="EMBL" id="MU006718">
    <property type="protein sequence ID" value="KAF2627139.1"/>
    <property type="molecule type" value="Genomic_DNA"/>
</dbReference>
<reference evidence="1" key="1">
    <citation type="journal article" date="2020" name="Stud. Mycol.">
        <title>101 Dothideomycetes genomes: a test case for predicting lifestyles and emergence of pathogens.</title>
        <authorList>
            <person name="Haridas S."/>
            <person name="Albert R."/>
            <person name="Binder M."/>
            <person name="Bloem J."/>
            <person name="Labutti K."/>
            <person name="Salamov A."/>
            <person name="Andreopoulos B."/>
            <person name="Baker S."/>
            <person name="Barry K."/>
            <person name="Bills G."/>
            <person name="Bluhm B."/>
            <person name="Cannon C."/>
            <person name="Castanera R."/>
            <person name="Culley D."/>
            <person name="Daum C."/>
            <person name="Ezra D."/>
            <person name="Gonzalez J."/>
            <person name="Henrissat B."/>
            <person name="Kuo A."/>
            <person name="Liang C."/>
            <person name="Lipzen A."/>
            <person name="Lutzoni F."/>
            <person name="Magnuson J."/>
            <person name="Mondo S."/>
            <person name="Nolan M."/>
            <person name="Ohm R."/>
            <person name="Pangilinan J."/>
            <person name="Park H.-J."/>
            <person name="Ramirez L."/>
            <person name="Alfaro M."/>
            <person name="Sun H."/>
            <person name="Tritt A."/>
            <person name="Yoshinaga Y."/>
            <person name="Zwiers L.-H."/>
            <person name="Turgeon B."/>
            <person name="Goodwin S."/>
            <person name="Spatafora J."/>
            <person name="Crous P."/>
            <person name="Grigoriev I."/>
        </authorList>
    </citation>
    <scope>NUCLEOTIDE SEQUENCE</scope>
    <source>
        <strain evidence="1">CBS 525.71</strain>
    </source>
</reference>
<name>A0ACB6RZE0_9PLEO</name>